<keyword evidence="8" id="KW-1185">Reference proteome</keyword>
<keyword evidence="4 6" id="KW-1133">Transmembrane helix</keyword>
<dbReference type="RefSeq" id="WP_015807666.1">
    <property type="nucleotide sequence ID" value="NC_013061.1"/>
</dbReference>
<evidence type="ECO:0000256" key="6">
    <source>
        <dbReference type="SAM" id="Phobius"/>
    </source>
</evidence>
<dbReference type="EMBL" id="CP001681">
    <property type="protein sequence ID" value="ACU04052.1"/>
    <property type="molecule type" value="Genomic_DNA"/>
</dbReference>
<feature type="transmembrane region" description="Helical" evidence="6">
    <location>
        <begin position="92"/>
        <end position="109"/>
    </location>
</feature>
<reference evidence="7 8" key="1">
    <citation type="journal article" date="2009" name="Stand. Genomic Sci.">
        <title>Complete genome sequence of Pedobacter heparinus type strain (HIM 762-3).</title>
        <authorList>
            <person name="Han C."/>
            <person name="Spring S."/>
            <person name="Lapidus A."/>
            <person name="Del Rio T.G."/>
            <person name="Tice H."/>
            <person name="Copeland A."/>
            <person name="Cheng J.F."/>
            <person name="Lucas S."/>
            <person name="Chen F."/>
            <person name="Nolan M."/>
            <person name="Bruce D."/>
            <person name="Goodwin L."/>
            <person name="Pitluck S."/>
            <person name="Ivanova N."/>
            <person name="Mavromatis K."/>
            <person name="Mikhailova N."/>
            <person name="Pati A."/>
            <person name="Chen A."/>
            <person name="Palaniappan K."/>
            <person name="Land M."/>
            <person name="Hauser L."/>
            <person name="Chang Y.J."/>
            <person name="Jeffries C.C."/>
            <person name="Saunders E."/>
            <person name="Chertkov O."/>
            <person name="Brettin T."/>
            <person name="Goker M."/>
            <person name="Rohde M."/>
            <person name="Bristow J."/>
            <person name="Eisen J.A."/>
            <person name="Markowitz V."/>
            <person name="Hugenholtz P."/>
            <person name="Kyrpides N.C."/>
            <person name="Klenk H.P."/>
            <person name="Detter J.C."/>
        </authorList>
    </citation>
    <scope>NUCLEOTIDE SEQUENCE [LARGE SCALE GENOMIC DNA]</scope>
    <source>
        <strain evidence="8">ATCC 13125 / DSM 2366 / CIP 104194 / JCM 7457 / NBRC 12017 / NCIMB 9290 / NRRL B-14731 / HIM 762-3</strain>
    </source>
</reference>
<dbReference type="KEGG" id="phe:Phep_1844"/>
<evidence type="ECO:0000256" key="3">
    <source>
        <dbReference type="ARBA" id="ARBA00022692"/>
    </source>
</evidence>
<dbReference type="GO" id="GO:0005886">
    <property type="term" value="C:plasma membrane"/>
    <property type="evidence" value="ECO:0007669"/>
    <property type="project" value="UniProtKB-SubCell"/>
</dbReference>
<name>C6XVI6_PEDHD</name>
<feature type="transmembrane region" description="Helical" evidence="6">
    <location>
        <begin position="269"/>
        <end position="294"/>
    </location>
</feature>
<feature type="transmembrane region" description="Helical" evidence="6">
    <location>
        <begin position="160"/>
        <end position="187"/>
    </location>
</feature>
<dbReference type="InterPro" id="IPR017039">
    <property type="entry name" value="Virul_fac_BrkB"/>
</dbReference>
<dbReference type="STRING" id="485917.Phep_1844"/>
<evidence type="ECO:0000256" key="2">
    <source>
        <dbReference type="ARBA" id="ARBA00022475"/>
    </source>
</evidence>
<keyword evidence="5 6" id="KW-0472">Membrane</keyword>
<evidence type="ECO:0000256" key="4">
    <source>
        <dbReference type="ARBA" id="ARBA00022989"/>
    </source>
</evidence>
<keyword evidence="3 6" id="KW-0812">Transmembrane</keyword>
<feature type="transmembrane region" description="Helical" evidence="6">
    <location>
        <begin position="20"/>
        <end position="42"/>
    </location>
</feature>
<dbReference type="OrthoDB" id="977385at2"/>
<dbReference type="eggNOG" id="COG1295">
    <property type="taxonomic scope" value="Bacteria"/>
</dbReference>
<evidence type="ECO:0000256" key="5">
    <source>
        <dbReference type="ARBA" id="ARBA00023136"/>
    </source>
</evidence>
<dbReference type="PANTHER" id="PTHR30213:SF0">
    <property type="entry name" value="UPF0761 MEMBRANE PROTEIN YIHY"/>
    <property type="match status" value="1"/>
</dbReference>
<evidence type="ECO:0000313" key="7">
    <source>
        <dbReference type="EMBL" id="ACU04052.1"/>
    </source>
</evidence>
<dbReference type="AlphaFoldDB" id="C6XVI6"/>
<proteinExistence type="predicted"/>
<dbReference type="PIRSF" id="PIRSF035875">
    <property type="entry name" value="RNase_BN"/>
    <property type="match status" value="1"/>
</dbReference>
<protein>
    <submittedName>
        <fullName evidence="7">Ribonuclease BN</fullName>
    </submittedName>
</protein>
<accession>C6XVI6</accession>
<dbReference type="NCBIfam" id="TIGR00765">
    <property type="entry name" value="yihY_not_rbn"/>
    <property type="match status" value="1"/>
</dbReference>
<feature type="transmembrane region" description="Helical" evidence="6">
    <location>
        <begin position="57"/>
        <end position="80"/>
    </location>
</feature>
<dbReference type="Pfam" id="PF03631">
    <property type="entry name" value="Virul_fac_BrkB"/>
    <property type="match status" value="1"/>
</dbReference>
<evidence type="ECO:0000313" key="8">
    <source>
        <dbReference type="Proteomes" id="UP000000852"/>
    </source>
</evidence>
<feature type="transmembrane region" description="Helical" evidence="6">
    <location>
        <begin position="207"/>
        <end position="225"/>
    </location>
</feature>
<sequence>MEWVHRQLLKIRIYALFIDWTKVCVLPGFSPLPLYTVASFFFKEIGKDSLVNKASSLAYNFMLAIFPAIIFLFTLIPFIPKRFHFQDQLMQLIMLILPADAYNAFSATLDEIVHKQNRGLLSFGFLLSLFFATNGVHNLMMAFNKSSLIIETRTWLKQRLIAIVLTLTIALSVIVCIIAMAIGEYALNYIDTGLDIKGDFIVYLIKLTRWSLLGILYFVTISILYRYGPAHAKKWRFFSAGSWLATILAFLTIWGFSFYINNFSSYNKIYGSIGTLIVIMIWLYLNSLILLIGFELNASVDLSKRSVKIIRPNFNLFKKTASIDEKPEKR</sequence>
<organism evidence="7 8">
    <name type="scientific">Pedobacter heparinus (strain ATCC 13125 / DSM 2366 / CIP 104194 / JCM 7457 / NBRC 12017 / NCIMB 9290 / NRRL B-14731 / HIM 762-3)</name>
    <dbReference type="NCBI Taxonomy" id="485917"/>
    <lineage>
        <taxon>Bacteria</taxon>
        <taxon>Pseudomonadati</taxon>
        <taxon>Bacteroidota</taxon>
        <taxon>Sphingobacteriia</taxon>
        <taxon>Sphingobacteriales</taxon>
        <taxon>Sphingobacteriaceae</taxon>
        <taxon>Pedobacter</taxon>
    </lineage>
</organism>
<keyword evidence="2" id="KW-1003">Cell membrane</keyword>
<dbReference type="Proteomes" id="UP000000852">
    <property type="component" value="Chromosome"/>
</dbReference>
<feature type="transmembrane region" description="Helical" evidence="6">
    <location>
        <begin position="121"/>
        <end position="140"/>
    </location>
</feature>
<feature type="transmembrane region" description="Helical" evidence="6">
    <location>
        <begin position="237"/>
        <end position="257"/>
    </location>
</feature>
<comment type="subcellular location">
    <subcellularLocation>
        <location evidence="1">Cell membrane</location>
        <topology evidence="1">Multi-pass membrane protein</topology>
    </subcellularLocation>
</comment>
<gene>
    <name evidence="7" type="ordered locus">Phep_1844</name>
</gene>
<evidence type="ECO:0000256" key="1">
    <source>
        <dbReference type="ARBA" id="ARBA00004651"/>
    </source>
</evidence>
<dbReference type="PANTHER" id="PTHR30213">
    <property type="entry name" value="INNER MEMBRANE PROTEIN YHJD"/>
    <property type="match status" value="1"/>
</dbReference>
<dbReference type="HOGENOM" id="CLU_045539_4_2_10"/>